<feature type="domain" description="F5/8 type C" evidence="6">
    <location>
        <begin position="1497"/>
        <end position="1593"/>
    </location>
</feature>
<evidence type="ECO:0000256" key="2">
    <source>
        <dbReference type="ARBA" id="ARBA00022737"/>
    </source>
</evidence>
<dbReference type="InterPro" id="IPR003644">
    <property type="entry name" value="Calx_beta"/>
</dbReference>
<evidence type="ECO:0000313" key="7">
    <source>
        <dbReference type="EMBL" id="MBB3061187.1"/>
    </source>
</evidence>
<evidence type="ECO:0000313" key="8">
    <source>
        <dbReference type="Proteomes" id="UP000535937"/>
    </source>
</evidence>
<dbReference type="Pfam" id="PF00754">
    <property type="entry name" value="F5_F8_type_C"/>
    <property type="match status" value="2"/>
</dbReference>
<dbReference type="Pfam" id="PF05345">
    <property type="entry name" value="He_PIG"/>
    <property type="match status" value="1"/>
</dbReference>
<proteinExistence type="predicted"/>
<dbReference type="Pfam" id="PF03160">
    <property type="entry name" value="Calx-beta"/>
    <property type="match status" value="2"/>
</dbReference>
<dbReference type="PROSITE" id="PS50022">
    <property type="entry name" value="FA58C_3"/>
    <property type="match status" value="2"/>
</dbReference>
<dbReference type="PANTHER" id="PTHR11878:SF65">
    <property type="entry name" value="NA_CA-EXCHANGE PROTEIN, ISOFORM G"/>
    <property type="match status" value="1"/>
</dbReference>
<evidence type="ECO:0000256" key="5">
    <source>
        <dbReference type="SAM" id="SignalP"/>
    </source>
</evidence>
<keyword evidence="4" id="KW-0406">Ion transport</keyword>
<accession>A0A7W4WBF0</accession>
<dbReference type="GO" id="GO:0007154">
    <property type="term" value="P:cell communication"/>
    <property type="evidence" value="ECO:0007669"/>
    <property type="project" value="InterPro"/>
</dbReference>
<reference evidence="7 8" key="1">
    <citation type="submission" date="2020-08" db="EMBL/GenBank/DDBJ databases">
        <title>Genomic Encyclopedia of Type Strains, Phase III (KMG-III): the genomes of soil and plant-associated and newly described type strains.</title>
        <authorList>
            <person name="Whitman W."/>
        </authorList>
    </citation>
    <scope>NUCLEOTIDE SEQUENCE [LARGE SCALE GENOMIC DNA]</scope>
    <source>
        <strain evidence="7 8">CECT 8799</strain>
    </source>
</reference>
<dbReference type="GO" id="GO:0005509">
    <property type="term" value="F:calcium ion binding"/>
    <property type="evidence" value="ECO:0007669"/>
    <property type="project" value="InterPro"/>
</dbReference>
<dbReference type="SMART" id="SM00237">
    <property type="entry name" value="Calx_beta"/>
    <property type="match status" value="2"/>
</dbReference>
<dbReference type="SUPFAM" id="SSF49313">
    <property type="entry name" value="Cadherin-like"/>
    <property type="match status" value="2"/>
</dbReference>
<dbReference type="InterPro" id="IPR000421">
    <property type="entry name" value="FA58C"/>
</dbReference>
<dbReference type="SUPFAM" id="SSF49785">
    <property type="entry name" value="Galactose-binding domain-like"/>
    <property type="match status" value="3"/>
</dbReference>
<feature type="domain" description="F5/8 type C" evidence="6">
    <location>
        <begin position="1130"/>
        <end position="1226"/>
    </location>
</feature>
<dbReference type="Gene3D" id="2.60.40.2030">
    <property type="match status" value="2"/>
</dbReference>
<feature type="chain" id="PRO_5031464736" description="F5/8 type C domain-containing protein" evidence="5">
    <location>
        <begin position="30"/>
        <end position="1970"/>
    </location>
</feature>
<evidence type="ECO:0000256" key="3">
    <source>
        <dbReference type="ARBA" id="ARBA00022837"/>
    </source>
</evidence>
<dbReference type="InterPro" id="IPR013783">
    <property type="entry name" value="Ig-like_fold"/>
</dbReference>
<protein>
    <recommendedName>
        <fullName evidence="6">F5/8 type C domain-containing protein</fullName>
    </recommendedName>
</protein>
<feature type="signal peptide" evidence="5">
    <location>
        <begin position="1"/>
        <end position="29"/>
    </location>
</feature>
<keyword evidence="1 5" id="KW-0732">Signal</keyword>
<dbReference type="InterPro" id="IPR051171">
    <property type="entry name" value="CaCA"/>
</dbReference>
<keyword evidence="8" id="KW-1185">Reference proteome</keyword>
<name>A0A7W4WBF0_9GAMM</name>
<gene>
    <name evidence="7" type="ORF">FHS09_002020</name>
</gene>
<dbReference type="GO" id="GO:0016020">
    <property type="term" value="C:membrane"/>
    <property type="evidence" value="ECO:0007669"/>
    <property type="project" value="InterPro"/>
</dbReference>
<keyword evidence="4" id="KW-0813">Transport</keyword>
<dbReference type="InterPro" id="IPR008929">
    <property type="entry name" value="Chondroitin_lyas"/>
</dbReference>
<organism evidence="7 8">
    <name type="scientific">Microbulbifer rhizosphaerae</name>
    <dbReference type="NCBI Taxonomy" id="1562603"/>
    <lineage>
        <taxon>Bacteria</taxon>
        <taxon>Pseudomonadati</taxon>
        <taxon>Pseudomonadota</taxon>
        <taxon>Gammaproteobacteria</taxon>
        <taxon>Cellvibrionales</taxon>
        <taxon>Microbulbiferaceae</taxon>
        <taxon>Microbulbifer</taxon>
    </lineage>
</organism>
<dbReference type="SUPFAM" id="SSF141072">
    <property type="entry name" value="CalX-like"/>
    <property type="match status" value="2"/>
</dbReference>
<dbReference type="Proteomes" id="UP000535937">
    <property type="component" value="Unassembled WGS sequence"/>
</dbReference>
<keyword evidence="3" id="KW-0106">Calcium</keyword>
<dbReference type="InterPro" id="IPR008979">
    <property type="entry name" value="Galactose-bd-like_sf"/>
</dbReference>
<dbReference type="RefSeq" id="WP_183459350.1">
    <property type="nucleotide sequence ID" value="NZ_JACHWZ010000008.1"/>
</dbReference>
<sequence length="1970" mass="215014">MSIRKLKMKAALLAGVVFAGLSLANTTHADSGPSTITDNVVQINETISPEGFKHPGIRFTKESLENLRTQVIAGQEPWASYYEGMRRRHWARLDYGPRNHDGNGYPAHDVISHNGLIAGFIDDAQAALMHSVQYVVTGDERHREKAMYIVGVYSHMNPNGVEYFADAHIKMGQPIYHMTAAAEILRATSTTRPELEWTEEMTYNYVHNFLQPQADAYIRKNHYFMNQYSYALIGNVASAIFADDRAAYEEAVEWATVGSTAENQGWVGSIERQFRLVTQNDQTGEPLEEPHIQLVEMGRDQAHAIGNVDSLFIISQIIASQDTKVDPVTGTVSTASDAIDPVHFSDDALRKAYIQFAKYNMGFDIPWVPVASSILADGSIDSLYRWPRSAYRGRLRANAFPAMYYFYEYMADGYDLTEGDNRFIQMIYEKSMEHSWRGVRSGGYWGPREHVYDSEFWMHLPASVADTSVPPRGEPREVLDELPPSGPAHIIEVEKKEIVLGGSVQEKTEGEVSYLSVDTTTAEPAVFVLWSAWFSDSVNAFKVRSDGPATIEFARGRDLPATTQLHVPDTGGEWRYIPFDTSKRSTWGSGDLRYIRVIGGSITTVVDIDHVNTSDDTLTPPVFDTLSTDILTYAGGELDRSFAAAAEAGSSPFYFTEGMVPASATLDSSTGRFNWAPASGDAGEYRFHVVAEDGEYMTSHQVTIMVTASAEAAVELVAEAMEPGVAYESSGREAFHAAHTAALDAIHAGGSLAEIDMAIARFLVAARALQPLNPVIPEEGTKDELGPEANGVRLDYPSIVDSANTRLNMLVDGDSSSANSRWGDEPYVLLDFGASFRVVTEAVHIHPRQAFPDRTRGTHVLASDDGVNWLKITGNVGYGDRMHRLPVYEEFRNRAFRYLKFYTDPGVCGCPVLDFGEIYIFGERKEVIADLASAPPRWFVGETLEIPVAVTPTQDDPVEFSADLPAGAVFDQARGLITWTPDAGQVGDQVLTIRADFGYAQVEDSLPITVSASADAAIDELLESLGEPESYTEASLTMLARAEADTRLITSNPDEPIEDRLEAIAHFERVMELVEPVHTGDDIDAGRFAGILASHSQRGAPEIDETLAGVPAFDRDPSTYVNLEVPSGGWIQADFGEGRYVSLTQVRLTPRYDFGRKLNNAVIEGSNDGENWTRLAKVPYNEYLNATWDNHVTTLEVSDATAYRYVRFVGHNGSYGNVAEVELFGSGDYALDDRTLRYLQLKASTLDAALWDNASWQQLQDALAQAEKASGIYAVTAATAALEKALNMLVPASGNLSFDGVPERWFVDETLEFSIFPEGVADEGVYVTAELPDGATFDPVTGLVSWALNSDQLGRQELRFAVSFDYTPVRLQVSLPVTVFADASAAVDEILTTTGSLDQYTQFSVDMLERAESEVREIAADPAVGPYRKLSYLDLLEQAIALLEPFSDTINVAGEASILASHQRWGTPEEGVTLSGLPAFDGERSTYVDLQSPSGTWVQADFGEGRYVSLTRVRLTPRWDYGRRLNNSVIEGSNDGENWTRLARVPHDEYLQATWDNHVTTLEVSDDTPYRYVRLLGSNGSHGNIAEIELFGTHNLDHDDRTLPYLIAKAGILVENDWTADSWQYLMDVLAVAQAMIEEGGSDEALYADATAMLDEALNTLVPASSYLDFIVANVQASEADGSITLLVSRTGGTLGAVSADFATLAGSASAGEDFVDTNGTLTWVDGDMNPKAIVVSLVNDGYLEDEEDFTVKLENADNGVIGDSGEAEVTLIDDDSDALPGLSIADASLVEGDGKLPFAAPMQFEVPLPGTARQPAMPGLSFFGGFSLVEGDGKLPFAASKQCEVPLSGTARQPAMPGLSFGGFSLVEGDGKLPSAASMQFKVSLSGTARQPVKVLVRTQSGTAKNGRDFIPLGRVVHFAVGEKSKVVEVRVRPDHKREGDEQFTLEAIWAKGAEVQDGVGVGTILDDD</sequence>
<dbReference type="Gene3D" id="2.60.120.260">
    <property type="entry name" value="Galactose-binding domain-like"/>
    <property type="match status" value="3"/>
</dbReference>
<keyword evidence="2" id="KW-0677">Repeat</keyword>
<dbReference type="PANTHER" id="PTHR11878">
    <property type="entry name" value="SODIUM/CALCIUM EXCHANGER"/>
    <property type="match status" value="1"/>
</dbReference>
<dbReference type="InterPro" id="IPR015919">
    <property type="entry name" value="Cadherin-like_sf"/>
</dbReference>
<comment type="caution">
    <text evidence="7">The sequence shown here is derived from an EMBL/GenBank/DDBJ whole genome shotgun (WGS) entry which is preliminary data.</text>
</comment>
<evidence type="ECO:0000259" key="6">
    <source>
        <dbReference type="PROSITE" id="PS50022"/>
    </source>
</evidence>
<dbReference type="Gene3D" id="2.60.40.10">
    <property type="entry name" value="Immunoglobulins"/>
    <property type="match status" value="2"/>
</dbReference>
<evidence type="ECO:0000256" key="1">
    <source>
        <dbReference type="ARBA" id="ARBA00022729"/>
    </source>
</evidence>
<evidence type="ECO:0000256" key="4">
    <source>
        <dbReference type="ARBA" id="ARBA00023065"/>
    </source>
</evidence>
<dbReference type="GO" id="GO:0030001">
    <property type="term" value="P:metal ion transport"/>
    <property type="evidence" value="ECO:0007669"/>
    <property type="project" value="TreeGrafter"/>
</dbReference>
<dbReference type="InterPro" id="IPR038081">
    <property type="entry name" value="CalX-like_sf"/>
</dbReference>
<dbReference type="EMBL" id="JACHWZ010000008">
    <property type="protein sequence ID" value="MBB3061187.1"/>
    <property type="molecule type" value="Genomic_DNA"/>
</dbReference>
<dbReference type="SUPFAM" id="SSF48230">
    <property type="entry name" value="Chondroitin AC/alginate lyase"/>
    <property type="match status" value="1"/>
</dbReference>